<dbReference type="Pfam" id="PF18864">
    <property type="entry name" value="AbiTii"/>
    <property type="match status" value="1"/>
</dbReference>
<proteinExistence type="predicted"/>
<reference evidence="2 3" key="1">
    <citation type="submission" date="2023-12" db="EMBL/GenBank/DDBJ databases">
        <title>Pseudomonas machongensis sp. nov., isolated from wilted pepper plants (Capsicum annuum).</title>
        <authorList>
            <person name="Qiu M."/>
            <person name="Li Y."/>
            <person name="Liu Q."/>
            <person name="Zhang X."/>
            <person name="Huang Y."/>
            <person name="Guo R."/>
            <person name="Hu M."/>
            <person name="Zhou J."/>
            <person name="Zhou X."/>
        </authorList>
    </citation>
    <scope>NUCLEOTIDE SEQUENCE [LARGE SCALE GENOMIC DNA]</scope>
    <source>
        <strain evidence="2 3">MH2</strain>
    </source>
</reference>
<evidence type="ECO:0000259" key="1">
    <source>
        <dbReference type="Pfam" id="PF18864"/>
    </source>
</evidence>
<accession>A0ABU5VA27</accession>
<feature type="domain" description="AbiTii" evidence="1">
    <location>
        <begin position="11"/>
        <end position="130"/>
    </location>
</feature>
<dbReference type="RefSeq" id="WP_323452388.1">
    <property type="nucleotide sequence ID" value="NZ_JAYFUI010000039.1"/>
</dbReference>
<protein>
    <recommendedName>
        <fullName evidence="1">AbiTii domain-containing protein</fullName>
    </recommendedName>
</protein>
<dbReference type="Proteomes" id="UP001302573">
    <property type="component" value="Unassembled WGS sequence"/>
</dbReference>
<evidence type="ECO:0000313" key="3">
    <source>
        <dbReference type="Proteomes" id="UP001302573"/>
    </source>
</evidence>
<dbReference type="EMBL" id="JAYFUI010000039">
    <property type="protein sequence ID" value="MEA5670213.1"/>
    <property type="molecule type" value="Genomic_DNA"/>
</dbReference>
<keyword evidence="3" id="KW-1185">Reference proteome</keyword>
<evidence type="ECO:0000313" key="2">
    <source>
        <dbReference type="EMBL" id="MEA5670213.1"/>
    </source>
</evidence>
<name>A0ABU5VA27_9PSED</name>
<organism evidence="2 3">
    <name type="scientific">Pseudomonas machongensis</name>
    <dbReference type="NCBI Taxonomy" id="3110229"/>
    <lineage>
        <taxon>Bacteria</taxon>
        <taxon>Pseudomonadati</taxon>
        <taxon>Pseudomonadota</taxon>
        <taxon>Gammaproteobacteria</taxon>
        <taxon>Pseudomonadales</taxon>
        <taxon>Pseudomonadaceae</taxon>
        <taxon>Pseudomonas</taxon>
    </lineage>
</organism>
<comment type="caution">
    <text evidence="2">The sequence shown here is derived from an EMBL/GenBank/DDBJ whole genome shotgun (WGS) entry which is preliminary data.</text>
</comment>
<gene>
    <name evidence="2" type="ORF">VA602_02545</name>
</gene>
<dbReference type="InterPro" id="IPR041304">
    <property type="entry name" value="AbiTii"/>
</dbReference>
<sequence>MTKKMAEMMDLAKSILDDVEMCTASLTQVALRTSRLARLTARLEDQQIFLYEASGYPSSPNGVPSNVWKLLAKSGRIYKVKDLKEPSKLREHGLTASIDEMESTLSASRIALEAATNPMERNKYLGELNKASARLASRRAYLHSFVSEVYYELKFSEVAYDVFNRTREGVDRVIGTLVPDAVRKFTAIYENLDSTNTEDWSNAVHSCRRILQDTADALYPAREDKIVKRGNKDHAIKLGPDNYINRLVAYVEDNSDSERFDEIVGSHMKYLGERLDAIFKAAQKGSHSVISSQDEADRYVIYTYLVVGDILKLREERLVLTGNPSEEAGHLVDTESE</sequence>